<protein>
    <submittedName>
        <fullName evidence="4">Putative OmpA-like transmembrane domain-containing protein</fullName>
    </submittedName>
</protein>
<feature type="signal peptide" evidence="2">
    <location>
        <begin position="1"/>
        <end position="21"/>
    </location>
</feature>
<dbReference type="SUPFAM" id="SSF56925">
    <property type="entry name" value="OMPA-like"/>
    <property type="match status" value="1"/>
</dbReference>
<keyword evidence="4" id="KW-0472">Membrane</keyword>
<name>A0A7D9D4Q1_9GAMM</name>
<organism evidence="4">
    <name type="scientific">uncultured Woeseiaceae bacterium</name>
    <dbReference type="NCBI Taxonomy" id="1983305"/>
    <lineage>
        <taxon>Bacteria</taxon>
        <taxon>Pseudomonadati</taxon>
        <taxon>Pseudomonadota</taxon>
        <taxon>Gammaproteobacteria</taxon>
        <taxon>Woeseiales</taxon>
        <taxon>Woeseiaceae</taxon>
        <taxon>environmental samples</taxon>
    </lineage>
</organism>
<dbReference type="InterPro" id="IPR027385">
    <property type="entry name" value="Beta-barrel_OMP"/>
</dbReference>
<dbReference type="Gene3D" id="2.40.160.20">
    <property type="match status" value="1"/>
</dbReference>
<accession>A0A7D9D4Q1</accession>
<dbReference type="AlphaFoldDB" id="A0A7D9D4Q1"/>
<dbReference type="EMBL" id="LR633967">
    <property type="protein sequence ID" value="VUX55905.1"/>
    <property type="molecule type" value="Genomic_DNA"/>
</dbReference>
<feature type="domain" description="Outer membrane protein beta-barrel" evidence="3">
    <location>
        <begin position="17"/>
        <end position="178"/>
    </location>
</feature>
<gene>
    <name evidence="4" type="ORF">JTBM06_V1_160012</name>
</gene>
<dbReference type="InterPro" id="IPR011250">
    <property type="entry name" value="OMP/PagP_B-barrel"/>
</dbReference>
<sequence length="178" mass="19263">MKKFAWATSLCLIILYSSANADDGLSLGASYTYVNIKDSDQGFSFDAADTGYKLFGRYMFNNGLGIEGGYIDFGNPHDDLFGQVARIDAEAWSLYGVGALGLTDSFDLFAKAGVISWEADSLIDGIPISVDDGEDLALGIGAKWNSDGAFGLRAELEWFDVDDVDAVWMASVGFELRF</sequence>
<keyword evidence="1 2" id="KW-0732">Signal</keyword>
<feature type="chain" id="PRO_5027707875" evidence="2">
    <location>
        <begin position="22"/>
        <end position="178"/>
    </location>
</feature>
<proteinExistence type="predicted"/>
<evidence type="ECO:0000256" key="1">
    <source>
        <dbReference type="ARBA" id="ARBA00022729"/>
    </source>
</evidence>
<evidence type="ECO:0000256" key="2">
    <source>
        <dbReference type="SAM" id="SignalP"/>
    </source>
</evidence>
<dbReference type="Pfam" id="PF13505">
    <property type="entry name" value="OMP_b-brl"/>
    <property type="match status" value="1"/>
</dbReference>
<evidence type="ECO:0000313" key="4">
    <source>
        <dbReference type="EMBL" id="VUX55905.1"/>
    </source>
</evidence>
<keyword evidence="4" id="KW-0812">Transmembrane</keyword>
<evidence type="ECO:0000259" key="3">
    <source>
        <dbReference type="Pfam" id="PF13505"/>
    </source>
</evidence>
<reference evidence="4" key="1">
    <citation type="submission" date="2019-07" db="EMBL/GenBank/DDBJ databases">
        <authorList>
            <person name="Weber M."/>
            <person name="Kostadinov I."/>
            <person name="Kostadinov D I."/>
        </authorList>
    </citation>
    <scope>NUCLEOTIDE SEQUENCE</scope>
    <source>
        <strain evidence="4">Gfbio:sag-sample-m06:053724c1-46a9-4a36-b237-ea2bf867836b</strain>
    </source>
</reference>